<sequence>MRGNRDPGLRYAIQAWKDLQGRADGAEALEMLDLPLRSRKITDKCGWRWQTRCAIVDLVPPTLAGLRALARHAEEGDERCAEVLQMFREDVEAGLVKLLPASTRILDAPEDELTQQHFRNFLKVADILPVRYRPRLVRTLLHRPAPVPVDTERWRADWVLAAEPTDWMAVHKTPLEPKQISLLWKLRHGCVPTAKETHYGIPDGTPSCPICFNRVDGGDDMLPEPNHREDLAHYFFDCTRVRRFWLLVGQFMRSAIPRAALSGPLTITPSEVVHGFGKWSRVLPNHRVWHGLAVWEIYRAHTEAVFDKTFRTGDAMFARWKHALMQRIVHDFYRHARHPTSRVFYSRWAVIATSWFQFLPSRSGRREQCTLTFSHPAHDPTNPCSTTPTSHTDDSSTEATPPPGSIPYIQDATPEQLAKHVFLLLDTGRKDVVHGVPERSTPENPELFRLTQRQINMQRRAPRFRKIRAKAKRACPWGDVQAAEARLSKFCCTTLDPDGFDDYIRARAREWTLLSRFYTETQTVHRQSCHQWHDKRAELLATDPVLTPEERKKARPYLAHEPRNYPLHRKLRLAAHINKERADAHLARTLRKEFGPDVAPVLGNWSPPMAKFHEPQRGKGFRRMLVKQGFTVFLVDEFRTSKTCPECHQLSLETWKDVPNPRPHQRAKGPEYATVKCHGLLKCTTPGCLGPGMKDGVWQPRTRQWNRDTAAALNFCHALKGVRDGTGIPERFLRTGPRAPAAAAAAPAGGQPPARRPRRR</sequence>
<dbReference type="Proteomes" id="UP001140087">
    <property type="component" value="Unassembled WGS sequence"/>
</dbReference>
<reference evidence="1" key="1">
    <citation type="submission" date="2022-07" db="EMBL/GenBank/DDBJ databases">
        <title>Phylogenomic reconstructions and comparative analyses of Kickxellomycotina fungi.</title>
        <authorList>
            <person name="Reynolds N.K."/>
            <person name="Stajich J.E."/>
            <person name="Barry K."/>
            <person name="Grigoriev I.V."/>
            <person name="Crous P."/>
            <person name="Smith M.E."/>
        </authorList>
    </citation>
    <scope>NUCLEOTIDE SEQUENCE</scope>
    <source>
        <strain evidence="1">BCRC 34780</strain>
    </source>
</reference>
<name>A0ACC1L9K7_9FUNG</name>
<keyword evidence="2" id="KW-1185">Reference proteome</keyword>
<organism evidence="1 2">
    <name type="scientific">Coemansia helicoidea</name>
    <dbReference type="NCBI Taxonomy" id="1286919"/>
    <lineage>
        <taxon>Eukaryota</taxon>
        <taxon>Fungi</taxon>
        <taxon>Fungi incertae sedis</taxon>
        <taxon>Zoopagomycota</taxon>
        <taxon>Kickxellomycotina</taxon>
        <taxon>Kickxellomycetes</taxon>
        <taxon>Kickxellales</taxon>
        <taxon>Kickxellaceae</taxon>
        <taxon>Coemansia</taxon>
    </lineage>
</organism>
<proteinExistence type="predicted"/>
<protein>
    <submittedName>
        <fullName evidence="1">Uncharacterized protein</fullName>
    </submittedName>
</protein>
<evidence type="ECO:0000313" key="1">
    <source>
        <dbReference type="EMBL" id="KAJ2803938.1"/>
    </source>
</evidence>
<comment type="caution">
    <text evidence="1">The sequence shown here is derived from an EMBL/GenBank/DDBJ whole genome shotgun (WGS) entry which is preliminary data.</text>
</comment>
<evidence type="ECO:0000313" key="2">
    <source>
        <dbReference type="Proteomes" id="UP001140087"/>
    </source>
</evidence>
<gene>
    <name evidence="1" type="ORF">H4R21_001837</name>
</gene>
<accession>A0ACC1L9K7</accession>
<dbReference type="EMBL" id="JANBUN010000417">
    <property type="protein sequence ID" value="KAJ2803938.1"/>
    <property type="molecule type" value="Genomic_DNA"/>
</dbReference>